<accession>A0A4Q6Y0C3</accession>
<proteinExistence type="predicted"/>
<dbReference type="Pfam" id="PF14534">
    <property type="entry name" value="DUF4440"/>
    <property type="match status" value="1"/>
</dbReference>
<gene>
    <name evidence="2" type="ORF">EWE74_07615</name>
</gene>
<comment type="caution">
    <text evidence="2">The sequence shown here is derived from an EMBL/GenBank/DDBJ whole genome shotgun (WGS) entry which is preliminary data.</text>
</comment>
<evidence type="ECO:0000313" key="2">
    <source>
        <dbReference type="EMBL" id="RZF62647.1"/>
    </source>
</evidence>
<feature type="domain" description="DUF4440" evidence="1">
    <location>
        <begin position="8"/>
        <end position="111"/>
    </location>
</feature>
<keyword evidence="3" id="KW-1185">Reference proteome</keyword>
<dbReference type="AlphaFoldDB" id="A0A4Q6Y0C3"/>
<evidence type="ECO:0000259" key="1">
    <source>
        <dbReference type="Pfam" id="PF14534"/>
    </source>
</evidence>
<sequence>MHIKKNEILNLENTLYEAIKNSDTEVLDKLLHADLLFVIPSGQTITKEMDLQTYRAGNLKVNEIIPKVEKLNIIEDLAVITLQMELKGDYNNEPFEAKYRYIRFWKKFPEGIKVVGGSGMAI</sequence>
<dbReference type="SUPFAM" id="SSF54427">
    <property type="entry name" value="NTF2-like"/>
    <property type="match status" value="1"/>
</dbReference>
<dbReference type="RefSeq" id="WP_130140872.1">
    <property type="nucleotide sequence ID" value="NZ_SGIT01000001.1"/>
</dbReference>
<dbReference type="EMBL" id="SGIT01000001">
    <property type="protein sequence ID" value="RZF62647.1"/>
    <property type="molecule type" value="Genomic_DNA"/>
</dbReference>
<dbReference type="OrthoDB" id="997066at2"/>
<dbReference type="InterPro" id="IPR027843">
    <property type="entry name" value="DUF4440"/>
</dbReference>
<dbReference type="Proteomes" id="UP000292855">
    <property type="component" value="Unassembled WGS sequence"/>
</dbReference>
<reference evidence="2 3" key="1">
    <citation type="submission" date="2019-02" db="EMBL/GenBank/DDBJ databases">
        <authorList>
            <person name="Li Y."/>
        </authorList>
    </citation>
    <scope>NUCLEOTIDE SEQUENCE [LARGE SCALE GENOMIC DNA]</scope>
    <source>
        <strain evidence="2 3">30C10-4-7</strain>
    </source>
</reference>
<dbReference type="InterPro" id="IPR032710">
    <property type="entry name" value="NTF2-like_dom_sf"/>
</dbReference>
<dbReference type="Gene3D" id="3.10.450.50">
    <property type="match status" value="1"/>
</dbReference>
<organism evidence="2 3">
    <name type="scientific">Sphingobacterium corticibacterium</name>
    <dbReference type="NCBI Taxonomy" id="2484746"/>
    <lineage>
        <taxon>Bacteria</taxon>
        <taxon>Pseudomonadati</taxon>
        <taxon>Bacteroidota</taxon>
        <taxon>Sphingobacteriia</taxon>
        <taxon>Sphingobacteriales</taxon>
        <taxon>Sphingobacteriaceae</taxon>
        <taxon>Sphingobacterium</taxon>
    </lineage>
</organism>
<evidence type="ECO:0000313" key="3">
    <source>
        <dbReference type="Proteomes" id="UP000292855"/>
    </source>
</evidence>
<name>A0A4Q6Y0C3_9SPHI</name>
<protein>
    <submittedName>
        <fullName evidence="2">Nuclear transport factor 2 family protein</fullName>
    </submittedName>
</protein>